<sequence>MKTVYDVQQLLKQFGTIIYTGDRKADLMLMHDELRELFQANVIAPIEFQSAALVIKREIGEIEKNERF</sequence>
<name>A0A940NL26_9BACI</name>
<protein>
    <submittedName>
        <fullName evidence="1">YqgQ family protein</fullName>
    </submittedName>
</protein>
<keyword evidence="2" id="KW-1185">Reference proteome</keyword>
<organism evidence="1 2">
    <name type="scientific">Gottfriedia endophytica</name>
    <dbReference type="NCBI Taxonomy" id="2820819"/>
    <lineage>
        <taxon>Bacteria</taxon>
        <taxon>Bacillati</taxon>
        <taxon>Bacillota</taxon>
        <taxon>Bacilli</taxon>
        <taxon>Bacillales</taxon>
        <taxon>Bacillaceae</taxon>
        <taxon>Gottfriedia</taxon>
    </lineage>
</organism>
<dbReference type="RefSeq" id="WP_209403062.1">
    <property type="nucleotide sequence ID" value="NZ_JAGIYQ010000002.1"/>
</dbReference>
<evidence type="ECO:0000313" key="2">
    <source>
        <dbReference type="Proteomes" id="UP000682134"/>
    </source>
</evidence>
<dbReference type="Gene3D" id="1.10.287.760">
    <property type="entry name" value="YqgQ-like"/>
    <property type="match status" value="1"/>
</dbReference>
<dbReference type="EMBL" id="JAGIYQ010000002">
    <property type="protein sequence ID" value="MBP0724506.1"/>
    <property type="molecule type" value="Genomic_DNA"/>
</dbReference>
<comment type="caution">
    <text evidence="1">The sequence shown here is derived from an EMBL/GenBank/DDBJ whole genome shotgun (WGS) entry which is preliminary data.</text>
</comment>
<reference evidence="1" key="1">
    <citation type="submission" date="2021-04" db="EMBL/GenBank/DDBJ databases">
        <title>Genome seq and assembly of Bacillus sp.</title>
        <authorList>
            <person name="Chhetri G."/>
        </authorList>
    </citation>
    <scope>NUCLEOTIDE SEQUENCE</scope>
    <source>
        <strain evidence="1">RG28</strain>
    </source>
</reference>
<dbReference type="Pfam" id="PF06014">
    <property type="entry name" value="YqgQ-like"/>
    <property type="match status" value="1"/>
</dbReference>
<accession>A0A940NL26</accession>
<gene>
    <name evidence="1" type="ORF">J5Y03_04795</name>
</gene>
<dbReference type="Proteomes" id="UP000682134">
    <property type="component" value="Unassembled WGS sequence"/>
</dbReference>
<dbReference type="AlphaFoldDB" id="A0A940NL26"/>
<dbReference type="SUPFAM" id="SSF158379">
    <property type="entry name" value="YqgQ-like"/>
    <property type="match status" value="1"/>
</dbReference>
<dbReference type="InterPro" id="IPR023164">
    <property type="entry name" value="YqgQ-like_sf"/>
</dbReference>
<evidence type="ECO:0000313" key="1">
    <source>
        <dbReference type="EMBL" id="MBP0724506.1"/>
    </source>
</evidence>
<proteinExistence type="predicted"/>
<dbReference type="InterPro" id="IPR009256">
    <property type="entry name" value="YqgQ-like"/>
</dbReference>